<protein>
    <submittedName>
        <fullName evidence="1">Thiol:disulfide interchange protein DsbA/DsbL</fullName>
    </submittedName>
</protein>
<evidence type="ECO:0000313" key="1">
    <source>
        <dbReference type="EMBL" id="MEJ7137770.1"/>
    </source>
</evidence>
<accession>A0ACC6P0K6</accession>
<comment type="caution">
    <text evidence="1">The sequence shown here is derived from an EMBL/GenBank/DDBJ whole genome shotgun (WGS) entry which is preliminary data.</text>
</comment>
<gene>
    <name evidence="1" type="ORF">RV045_04895</name>
</gene>
<organism evidence="1 2">
    <name type="scientific">Amphibiibacter pelophylacis</name>
    <dbReference type="NCBI Taxonomy" id="1799477"/>
    <lineage>
        <taxon>Bacteria</taxon>
        <taxon>Pseudomonadati</taxon>
        <taxon>Pseudomonadota</taxon>
        <taxon>Betaproteobacteria</taxon>
        <taxon>Burkholderiales</taxon>
        <taxon>Sphaerotilaceae</taxon>
        <taxon>Amphibiibacter</taxon>
    </lineage>
</organism>
<keyword evidence="2" id="KW-1185">Reference proteome</keyword>
<evidence type="ECO:0000313" key="2">
    <source>
        <dbReference type="Proteomes" id="UP001364695"/>
    </source>
</evidence>
<dbReference type="Proteomes" id="UP001364695">
    <property type="component" value="Unassembled WGS sequence"/>
</dbReference>
<sequence length="229" mass="24631">MNRREFVGSTAALCLVTAPLLARAQTAAAPAAGAAMSAAAPKVGVNFNRLPKPAPVSVPKGKVEVLEFFSYACPHCFHYHDAFDAWAAKVPENVVVTLVPVGFNPTYTRLQRMHYTLQALGLMNTALSTRIYNTIHVDGNRLDTNALEQAFVKSLGVDWAKYQQVTQSFAVVGKQRQAQSLMQAYKIQGTPTLGVQGLYTTDLGMTGGPEGSFAVLDYLIGRVAEGKPA</sequence>
<dbReference type="EMBL" id="JAWDIE010000006">
    <property type="protein sequence ID" value="MEJ7137770.1"/>
    <property type="molecule type" value="Genomic_DNA"/>
</dbReference>
<name>A0ACC6P0K6_9BURK</name>
<proteinExistence type="predicted"/>
<reference evidence="1" key="1">
    <citation type="submission" date="2023-10" db="EMBL/GenBank/DDBJ databases">
        <title>Amphibacter perezi, gen. nov., sp. nov. a novel taxa of the family Comamonadaceae, class Betaproteobacteria isolated from the skin microbiota of Pelophylax perezi from different populations.</title>
        <authorList>
            <person name="Costa S."/>
            <person name="Proenca D.N."/>
            <person name="Lopes I."/>
            <person name="Morais P.V."/>
        </authorList>
    </citation>
    <scope>NUCLEOTIDE SEQUENCE</scope>
    <source>
        <strain evidence="1">SL12-8</strain>
    </source>
</reference>